<evidence type="ECO:0000313" key="3">
    <source>
        <dbReference type="Proteomes" id="UP001272137"/>
    </source>
</evidence>
<reference evidence="2" key="1">
    <citation type="submission" date="2018-08" db="EMBL/GenBank/DDBJ databases">
        <title>Identification of Burkholderia cepacia strains that express a Burkholderia pseudomallei-like capsular polysaccharide.</title>
        <authorList>
            <person name="Burtnick M.N."/>
            <person name="Vongsouvath M."/>
            <person name="Newton P."/>
            <person name="Wuthiekanun V."/>
            <person name="Limmathurotsakul D."/>
            <person name="Brett P.J."/>
            <person name="Chantratita N."/>
            <person name="Dance D.A."/>
        </authorList>
    </citation>
    <scope>NUCLEOTIDE SEQUENCE</scope>
    <source>
        <strain evidence="2">SBXCC001</strain>
    </source>
</reference>
<dbReference type="Proteomes" id="UP001272137">
    <property type="component" value="Unassembled WGS sequence"/>
</dbReference>
<dbReference type="AlphaFoldDB" id="A0AAW9CWY1"/>
<protein>
    <submittedName>
        <fullName evidence="2">Uncharacterized protein</fullName>
    </submittedName>
</protein>
<organism evidence="2 3">
    <name type="scientific">Burkholderia thailandensis</name>
    <dbReference type="NCBI Taxonomy" id="57975"/>
    <lineage>
        <taxon>Bacteria</taxon>
        <taxon>Pseudomonadati</taxon>
        <taxon>Pseudomonadota</taxon>
        <taxon>Betaproteobacteria</taxon>
        <taxon>Burkholderiales</taxon>
        <taxon>Burkholderiaceae</taxon>
        <taxon>Burkholderia</taxon>
        <taxon>pseudomallei group</taxon>
    </lineage>
</organism>
<feature type="region of interest" description="Disordered" evidence="1">
    <location>
        <begin position="1"/>
        <end position="22"/>
    </location>
</feature>
<dbReference type="EMBL" id="QXCT01000001">
    <property type="protein sequence ID" value="MDW9253548.1"/>
    <property type="molecule type" value="Genomic_DNA"/>
</dbReference>
<comment type="caution">
    <text evidence="2">The sequence shown here is derived from an EMBL/GenBank/DDBJ whole genome shotgun (WGS) entry which is preliminary data.</text>
</comment>
<evidence type="ECO:0000256" key="1">
    <source>
        <dbReference type="SAM" id="MobiDB-lite"/>
    </source>
</evidence>
<proteinExistence type="predicted"/>
<gene>
    <name evidence="2" type="ORF">C7S16_4541</name>
</gene>
<evidence type="ECO:0000313" key="2">
    <source>
        <dbReference type="EMBL" id="MDW9253548.1"/>
    </source>
</evidence>
<sequence>MGRGALSARAAGFEPRRLDPAPVRRRKAAAAFFPGPVSSA</sequence>
<accession>A0AAW9CWY1</accession>
<name>A0AAW9CWY1_BURTH</name>